<organism evidence="1 2">
    <name type="scientific">Caenorhabditis tropicalis</name>
    <dbReference type="NCBI Taxonomy" id="1561998"/>
    <lineage>
        <taxon>Eukaryota</taxon>
        <taxon>Metazoa</taxon>
        <taxon>Ecdysozoa</taxon>
        <taxon>Nematoda</taxon>
        <taxon>Chromadorea</taxon>
        <taxon>Rhabditida</taxon>
        <taxon>Rhabditina</taxon>
        <taxon>Rhabditomorpha</taxon>
        <taxon>Rhabditoidea</taxon>
        <taxon>Rhabditidae</taxon>
        <taxon>Peloderinae</taxon>
        <taxon>Caenorhabditis</taxon>
    </lineage>
</organism>
<evidence type="ECO:0000313" key="1">
    <source>
        <dbReference type="Proteomes" id="UP000095282"/>
    </source>
</evidence>
<keyword evidence="1" id="KW-1185">Reference proteome</keyword>
<dbReference type="Proteomes" id="UP000095282">
    <property type="component" value="Unplaced"/>
</dbReference>
<evidence type="ECO:0000313" key="2">
    <source>
        <dbReference type="WBParaSite" id="Csp11.Scaffold630.g18155.t2"/>
    </source>
</evidence>
<name>A0A1I7UPV8_9PELO</name>
<proteinExistence type="predicted"/>
<protein>
    <submittedName>
        <fullName evidence="2">Secreted protein</fullName>
    </submittedName>
</protein>
<accession>A0A1I7UPV8</accession>
<dbReference type="WBParaSite" id="Csp11.Scaffold630.g18155.t2">
    <property type="protein sequence ID" value="Csp11.Scaffold630.g18155.t2"/>
    <property type="gene ID" value="Csp11.Scaffold630.g18155"/>
</dbReference>
<dbReference type="AlphaFoldDB" id="A0A1I7UPV8"/>
<reference evidence="2" key="1">
    <citation type="submission" date="2016-11" db="UniProtKB">
        <authorList>
            <consortium name="WormBaseParasite"/>
        </authorList>
    </citation>
    <scope>IDENTIFICATION</scope>
</reference>
<sequence>MWIKLFSFVFVVVTAFSAKDALILSIWTSGETSFWITLKSIVKYAGIVMGTIKVIQVTLQEDVNKA</sequence>